<evidence type="ECO:0000313" key="2">
    <source>
        <dbReference type="EMBL" id="OJD29827.1"/>
    </source>
</evidence>
<protein>
    <submittedName>
        <fullName evidence="2">Uncharacterized protein</fullName>
    </submittedName>
</protein>
<dbReference type="AlphaFoldDB" id="A0A1J9RBK2"/>
<feature type="compositionally biased region" description="Gly residues" evidence="1">
    <location>
        <begin position="120"/>
        <end position="133"/>
    </location>
</feature>
<dbReference type="Proteomes" id="UP000183809">
    <property type="component" value="Unassembled WGS sequence"/>
</dbReference>
<comment type="caution">
    <text evidence="2">The sequence shown here is derived from an EMBL/GenBank/DDBJ whole genome shotgun (WGS) entry which is preliminary data.</text>
</comment>
<dbReference type="RefSeq" id="XP_020126087.1">
    <property type="nucleotide sequence ID" value="XM_020278799.1"/>
</dbReference>
<evidence type="ECO:0000256" key="1">
    <source>
        <dbReference type="SAM" id="MobiDB-lite"/>
    </source>
</evidence>
<dbReference type="GeneID" id="31019060"/>
<sequence length="373" mass="39181">MALLSSSTTPSAFSAHLIISDTASGNSARARSQAAGASIQSLPRTGGYSSSQNAPPRRIITPVRNGDSSPAGRFQTPRTQPRVQTRVGGGPGGGPYRSYPRAGSAPGGGPRTPGRFGNKGPPGRGGPRQGGAGGKRRSRNGPKKDDDGSGKNVQLSKPMLQYLLQLKAKRRAVKSYTPHDTTKAELTSQSALSASLGQPGGAPALLDARLRSLADRALLDDPVPILAQARRLVRGQFVKFASDTEREAVMALVADEQARIARKLSDKKGEEIAPKAIEFAELDPAARKATTDALVAGAYTVRARAVEPPATAHTRTANNDKPIDANYNVATRMLDLNASYVGGDADRFLGRLHAIMNVQGGPTGKRQEKAQKA</sequence>
<feature type="compositionally biased region" description="Polar residues" evidence="1">
    <location>
        <begin position="184"/>
        <end position="196"/>
    </location>
</feature>
<feature type="compositionally biased region" description="Low complexity" evidence="1">
    <location>
        <begin position="25"/>
        <end position="41"/>
    </location>
</feature>
<dbReference type="EMBL" id="MNUE01000071">
    <property type="protein sequence ID" value="OJD29827.1"/>
    <property type="molecule type" value="Genomic_DNA"/>
</dbReference>
<proteinExistence type="predicted"/>
<accession>A0A1J9RBK2</accession>
<dbReference type="OrthoDB" id="3944681at2759"/>
<organism evidence="2 3">
    <name type="scientific">Diplodia corticola</name>
    <dbReference type="NCBI Taxonomy" id="236234"/>
    <lineage>
        <taxon>Eukaryota</taxon>
        <taxon>Fungi</taxon>
        <taxon>Dikarya</taxon>
        <taxon>Ascomycota</taxon>
        <taxon>Pezizomycotina</taxon>
        <taxon>Dothideomycetes</taxon>
        <taxon>Dothideomycetes incertae sedis</taxon>
        <taxon>Botryosphaeriales</taxon>
        <taxon>Botryosphaeriaceae</taxon>
        <taxon>Diplodia</taxon>
    </lineage>
</organism>
<keyword evidence="3" id="KW-1185">Reference proteome</keyword>
<feature type="region of interest" description="Disordered" evidence="1">
    <location>
        <begin position="174"/>
        <end position="199"/>
    </location>
</feature>
<dbReference type="STRING" id="236234.A0A1J9RBK2"/>
<evidence type="ECO:0000313" key="3">
    <source>
        <dbReference type="Proteomes" id="UP000183809"/>
    </source>
</evidence>
<feature type="region of interest" description="Disordered" evidence="1">
    <location>
        <begin position="25"/>
        <end position="157"/>
    </location>
</feature>
<reference evidence="2 3" key="1">
    <citation type="submission" date="2016-10" db="EMBL/GenBank/DDBJ databases">
        <title>Proteomics and genomics reveal pathogen-plant mechanisms compatible with a hemibiotrophic lifestyle of Diplodia corticola.</title>
        <authorList>
            <person name="Fernandes I."/>
            <person name="De Jonge R."/>
            <person name="Van De Peer Y."/>
            <person name="Devreese B."/>
            <person name="Alves A."/>
            <person name="Esteves A.C."/>
        </authorList>
    </citation>
    <scope>NUCLEOTIDE SEQUENCE [LARGE SCALE GENOMIC DNA]</scope>
    <source>
        <strain evidence="2 3">CBS 112549</strain>
    </source>
</reference>
<gene>
    <name evidence="2" type="ORF">BKCO1_7100043</name>
</gene>
<name>A0A1J9RBK2_9PEZI</name>